<feature type="transmembrane region" description="Helical" evidence="4">
    <location>
        <begin position="215"/>
        <end position="232"/>
    </location>
</feature>
<feature type="transmembrane region" description="Helical" evidence="4">
    <location>
        <begin position="65"/>
        <end position="84"/>
    </location>
</feature>
<keyword evidence="4" id="KW-0187">Copper transport</keyword>
<protein>
    <recommendedName>
        <fullName evidence="4">Copper transport protein</fullName>
    </recommendedName>
</protein>
<evidence type="ECO:0000313" key="6">
    <source>
        <dbReference type="EMBL" id="KAK7205204.1"/>
    </source>
</evidence>
<dbReference type="InterPro" id="IPR007274">
    <property type="entry name" value="Cop_transporter"/>
</dbReference>
<reference evidence="6 7" key="1">
    <citation type="submission" date="2024-03" db="EMBL/GenBank/DDBJ databases">
        <title>Genome-scale model development and genomic sequencing of the oleaginous clade Lipomyces.</title>
        <authorList>
            <consortium name="Lawrence Berkeley National Laboratory"/>
            <person name="Czajka J.J."/>
            <person name="Han Y."/>
            <person name="Kim J."/>
            <person name="Mondo S.J."/>
            <person name="Hofstad B.A."/>
            <person name="Robles A."/>
            <person name="Haridas S."/>
            <person name="Riley R."/>
            <person name="LaButti K."/>
            <person name="Pangilinan J."/>
            <person name="Andreopoulos W."/>
            <person name="Lipzen A."/>
            <person name="Yan J."/>
            <person name="Wang M."/>
            <person name="Ng V."/>
            <person name="Grigoriev I.V."/>
            <person name="Spatafora J.W."/>
            <person name="Magnuson J.K."/>
            <person name="Baker S.E."/>
            <person name="Pomraning K.R."/>
        </authorList>
    </citation>
    <scope>NUCLEOTIDE SEQUENCE [LARGE SCALE GENOMIC DNA]</scope>
    <source>
        <strain evidence="6 7">Phaff 52-87</strain>
    </source>
</reference>
<comment type="caution">
    <text evidence="6">The sequence shown here is derived from an EMBL/GenBank/DDBJ whole genome shotgun (WGS) entry which is preliminary data.</text>
</comment>
<dbReference type="PANTHER" id="PTHR12483">
    <property type="entry name" value="SOLUTE CARRIER FAMILY 31 COPPER TRANSPORTERS"/>
    <property type="match status" value="1"/>
</dbReference>
<sequence>MDMPDMPDMPGMDHGGMDHGGMDHGGMGHGGMDMGSGSCKMNMIFNSGLKDICIVFEWWHIRSGFSAFVSLLAVVALGVGYEYLRTLATSRLLNPKPTSVEIPLLSDMDRDSDDESVTESSGSPTAQADSDSLNGANGEEMSTSSTLVDLEATTTAASRKAAVSRSKYGAVSSYLDRTSRSFIQRHARFFKALMYAVQVVYSFFIMLIAMTYNCWIIIAVGVGAFIGHLTFGSKSGSTAKGMSCH</sequence>
<keyword evidence="3 4" id="KW-0472">Membrane</keyword>
<keyword evidence="4" id="KW-0813">Transport</keyword>
<gene>
    <name evidence="6" type="ORF">BZA70DRAFT_289838</name>
</gene>
<comment type="subcellular location">
    <subcellularLocation>
        <location evidence="4">Membrane</location>
        <topology evidence="4">Multi-pass membrane protein</topology>
    </subcellularLocation>
</comment>
<evidence type="ECO:0000256" key="3">
    <source>
        <dbReference type="ARBA" id="ARBA00023136"/>
    </source>
</evidence>
<accession>A0ABR1F5T3</accession>
<dbReference type="Pfam" id="PF04145">
    <property type="entry name" value="Ctr"/>
    <property type="match status" value="1"/>
</dbReference>
<keyword evidence="2 4" id="KW-1133">Transmembrane helix</keyword>
<feature type="transmembrane region" description="Helical" evidence="4">
    <location>
        <begin position="189"/>
        <end position="209"/>
    </location>
</feature>
<organism evidence="6 7">
    <name type="scientific">Myxozyma melibiosi</name>
    <dbReference type="NCBI Taxonomy" id="54550"/>
    <lineage>
        <taxon>Eukaryota</taxon>
        <taxon>Fungi</taxon>
        <taxon>Dikarya</taxon>
        <taxon>Ascomycota</taxon>
        <taxon>Saccharomycotina</taxon>
        <taxon>Lipomycetes</taxon>
        <taxon>Lipomycetales</taxon>
        <taxon>Lipomycetaceae</taxon>
        <taxon>Myxozyma</taxon>
    </lineage>
</organism>
<comment type="similarity">
    <text evidence="4">Belongs to the copper transporter (Ctr) (TC 1.A.56) family. SLC31A subfamily.</text>
</comment>
<feature type="compositionally biased region" description="Polar residues" evidence="5">
    <location>
        <begin position="118"/>
        <end position="145"/>
    </location>
</feature>
<dbReference type="PANTHER" id="PTHR12483:SF115">
    <property type="entry name" value="COPPER TRANSPORT PROTEIN"/>
    <property type="match status" value="1"/>
</dbReference>
<feature type="region of interest" description="Disordered" evidence="5">
    <location>
        <begin position="1"/>
        <end position="24"/>
    </location>
</feature>
<feature type="region of interest" description="Disordered" evidence="5">
    <location>
        <begin position="103"/>
        <end position="145"/>
    </location>
</feature>
<evidence type="ECO:0000313" key="7">
    <source>
        <dbReference type="Proteomes" id="UP001498771"/>
    </source>
</evidence>
<evidence type="ECO:0000256" key="4">
    <source>
        <dbReference type="RuleBase" id="RU367022"/>
    </source>
</evidence>
<feature type="compositionally biased region" description="Low complexity" evidence="5">
    <location>
        <begin position="1"/>
        <end position="12"/>
    </location>
</feature>
<dbReference type="Proteomes" id="UP001498771">
    <property type="component" value="Unassembled WGS sequence"/>
</dbReference>
<evidence type="ECO:0000256" key="2">
    <source>
        <dbReference type="ARBA" id="ARBA00022989"/>
    </source>
</evidence>
<keyword evidence="4" id="KW-0186">Copper</keyword>
<keyword evidence="4" id="KW-0406">Ion transport</keyword>
<evidence type="ECO:0000256" key="5">
    <source>
        <dbReference type="SAM" id="MobiDB-lite"/>
    </source>
</evidence>
<dbReference type="GeneID" id="90039662"/>
<keyword evidence="1 4" id="KW-0812">Transmembrane</keyword>
<keyword evidence="7" id="KW-1185">Reference proteome</keyword>
<name>A0ABR1F5T3_9ASCO</name>
<dbReference type="EMBL" id="JBBJBU010000006">
    <property type="protein sequence ID" value="KAK7205204.1"/>
    <property type="molecule type" value="Genomic_DNA"/>
</dbReference>
<dbReference type="RefSeq" id="XP_064768237.1">
    <property type="nucleotide sequence ID" value="XM_064914150.1"/>
</dbReference>
<proteinExistence type="inferred from homology"/>
<evidence type="ECO:0000256" key="1">
    <source>
        <dbReference type="ARBA" id="ARBA00022692"/>
    </source>
</evidence>